<reference evidence="1 2" key="1">
    <citation type="submission" date="2014-07" db="EMBL/GenBank/DDBJ databases">
        <title>Genome of Chryseobacterium luteum DSM 18605.</title>
        <authorList>
            <person name="Stropko S.J."/>
            <person name="Pipes S.E."/>
            <person name="Newman J.D."/>
        </authorList>
    </citation>
    <scope>NUCLEOTIDE SEQUENCE [LARGE SCALE GENOMIC DNA]</scope>
    <source>
        <strain evidence="1 2">DSM 18605</strain>
    </source>
</reference>
<dbReference type="EMBL" id="JPRO01000020">
    <property type="protein sequence ID" value="KFE99011.1"/>
    <property type="molecule type" value="Genomic_DNA"/>
</dbReference>
<dbReference type="RefSeq" id="WP_034707154.1">
    <property type="nucleotide sequence ID" value="NZ_JPRO01000020.1"/>
</dbReference>
<name>A0A085Z3J8_9FLAO</name>
<protein>
    <submittedName>
        <fullName evidence="1">Uncharacterized protein</fullName>
    </submittedName>
</protein>
<evidence type="ECO:0000313" key="2">
    <source>
        <dbReference type="Proteomes" id="UP000028703"/>
    </source>
</evidence>
<organism evidence="1 2">
    <name type="scientific">Chryseobacterium luteum</name>
    <dbReference type="NCBI Taxonomy" id="421531"/>
    <lineage>
        <taxon>Bacteria</taxon>
        <taxon>Pseudomonadati</taxon>
        <taxon>Bacteroidota</taxon>
        <taxon>Flavobacteriia</taxon>
        <taxon>Flavobacteriales</taxon>
        <taxon>Weeksellaceae</taxon>
        <taxon>Chryseobacterium group</taxon>
        <taxon>Chryseobacterium</taxon>
    </lineage>
</organism>
<accession>A0A085Z3J8</accession>
<dbReference type="eggNOG" id="ENOG5033NGZ">
    <property type="taxonomic scope" value="Bacteria"/>
</dbReference>
<dbReference type="OrthoDB" id="1190170at2"/>
<gene>
    <name evidence="1" type="ORF">IX38_18385</name>
</gene>
<dbReference type="Proteomes" id="UP000028703">
    <property type="component" value="Unassembled WGS sequence"/>
</dbReference>
<evidence type="ECO:0000313" key="1">
    <source>
        <dbReference type="EMBL" id="KFE99011.1"/>
    </source>
</evidence>
<keyword evidence="2" id="KW-1185">Reference proteome</keyword>
<proteinExistence type="predicted"/>
<dbReference type="AlphaFoldDB" id="A0A085Z3J8"/>
<comment type="caution">
    <text evidence="1">The sequence shown here is derived from an EMBL/GenBank/DDBJ whole genome shotgun (WGS) entry which is preliminary data.</text>
</comment>
<sequence length="137" mass="16704">MIYIDKTIFPHCFVEEKKFEWDEPYIQTFPIFDLVINPELSDIEFTIEILGKNNFKSNLKKLYNILINREESFRLPNFNEVILNREFLIDKILDFSNESINKVAPWETEFYIIGEEFYLEMIEDDLKRLLIFDRNIY</sequence>